<evidence type="ECO:0000256" key="3">
    <source>
        <dbReference type="ARBA" id="ARBA00022842"/>
    </source>
</evidence>
<comment type="cofactor">
    <cofactor evidence="1">
        <name>Mg(2+)</name>
        <dbReference type="ChEBI" id="CHEBI:18420"/>
    </cofactor>
</comment>
<dbReference type="Gene3D" id="3.20.20.120">
    <property type="entry name" value="Enolase-like C-terminal domain"/>
    <property type="match status" value="1"/>
</dbReference>
<dbReference type="SFLD" id="SFLDG00179">
    <property type="entry name" value="mandelate_racemase"/>
    <property type="match status" value="1"/>
</dbReference>
<keyword evidence="3" id="KW-0460">Magnesium</keyword>
<evidence type="ECO:0000313" key="5">
    <source>
        <dbReference type="EMBL" id="SHH75028.1"/>
    </source>
</evidence>
<dbReference type="SUPFAM" id="SSF51604">
    <property type="entry name" value="Enolase C-terminal domain-like"/>
    <property type="match status" value="1"/>
</dbReference>
<organism evidence="5 6">
    <name type="scientific">Pollutimonas bauzanensis</name>
    <dbReference type="NCBI Taxonomy" id="658167"/>
    <lineage>
        <taxon>Bacteria</taxon>
        <taxon>Pseudomonadati</taxon>
        <taxon>Pseudomonadota</taxon>
        <taxon>Betaproteobacteria</taxon>
        <taxon>Burkholderiales</taxon>
        <taxon>Alcaligenaceae</taxon>
        <taxon>Pollutimonas</taxon>
    </lineage>
</organism>
<evidence type="ECO:0000256" key="1">
    <source>
        <dbReference type="ARBA" id="ARBA00001946"/>
    </source>
</evidence>
<dbReference type="GO" id="GO:0016052">
    <property type="term" value="P:carbohydrate catabolic process"/>
    <property type="evidence" value="ECO:0007669"/>
    <property type="project" value="TreeGrafter"/>
</dbReference>
<dbReference type="GO" id="GO:0009063">
    <property type="term" value="P:amino acid catabolic process"/>
    <property type="evidence" value="ECO:0007669"/>
    <property type="project" value="InterPro"/>
</dbReference>
<evidence type="ECO:0000259" key="4">
    <source>
        <dbReference type="SMART" id="SM00922"/>
    </source>
</evidence>
<dbReference type="STRING" id="658167.SAMN04488135_104397"/>
<dbReference type="Pfam" id="PF02746">
    <property type="entry name" value="MR_MLE_N"/>
    <property type="match status" value="1"/>
</dbReference>
<dbReference type="SFLD" id="SFLDS00001">
    <property type="entry name" value="Enolase"/>
    <property type="match status" value="1"/>
</dbReference>
<dbReference type="InterPro" id="IPR013341">
    <property type="entry name" value="Mandelate_racemase_N_dom"/>
</dbReference>
<keyword evidence="2" id="KW-0479">Metal-binding</keyword>
<dbReference type="Pfam" id="PF13378">
    <property type="entry name" value="MR_MLE_C"/>
    <property type="match status" value="1"/>
</dbReference>
<dbReference type="GO" id="GO:0000287">
    <property type="term" value="F:magnesium ion binding"/>
    <property type="evidence" value="ECO:0007669"/>
    <property type="project" value="TreeGrafter"/>
</dbReference>
<dbReference type="SUPFAM" id="SSF54826">
    <property type="entry name" value="Enolase N-terminal domain-like"/>
    <property type="match status" value="1"/>
</dbReference>
<dbReference type="SMART" id="SM00922">
    <property type="entry name" value="MR_MLE"/>
    <property type="match status" value="1"/>
</dbReference>
<dbReference type="InterPro" id="IPR013342">
    <property type="entry name" value="Mandelate_racemase_C"/>
</dbReference>
<dbReference type="GO" id="GO:0016836">
    <property type="term" value="F:hydro-lyase activity"/>
    <property type="evidence" value="ECO:0007669"/>
    <property type="project" value="TreeGrafter"/>
</dbReference>
<dbReference type="InterPro" id="IPR036849">
    <property type="entry name" value="Enolase-like_C_sf"/>
</dbReference>
<dbReference type="PANTHER" id="PTHR13794:SF58">
    <property type="entry name" value="MITOCHONDRIAL ENOLASE SUPERFAMILY MEMBER 1"/>
    <property type="match status" value="1"/>
</dbReference>
<dbReference type="OrthoDB" id="8609034at2"/>
<sequence>MSMTDLDIADLQAFATSVPVRNGVTLGIGRAVKRDCVIIKVVTRGGLVGWGESHHGRCPGAIAHLVNTTLRQLLLGMSAAEVNAVWDKVYLRQMSSHGMGTAAALAFSGIDQALWDIRGKAVGWPVYRLLGGARKPIPAYAGGISLGFQDPDILVDEVNALRGQGYRAIKLRFGDSAARDTARLLAVRKACGDELGIMVDANTAYTLADVRNVAAALRECRVIWLEEPFSPQDYRSYASASATLGTTPLAAGENHYTRYEFARLIEDKSVGVLQPDTSKAGGITETMRIAALGSAWRLPVCPHTCATGLNMASSIHVLASIDNGGYFEADVAKENLFRDRLTNRPDLLDENGCVQPSDEAGLGIAVDEAFLRAHPVIEGPAYV</sequence>
<dbReference type="Proteomes" id="UP000184226">
    <property type="component" value="Unassembled WGS sequence"/>
</dbReference>
<dbReference type="PANTHER" id="PTHR13794">
    <property type="entry name" value="ENOLASE SUPERFAMILY, MANDELATE RACEMASE"/>
    <property type="match status" value="1"/>
</dbReference>
<evidence type="ECO:0000256" key="2">
    <source>
        <dbReference type="ARBA" id="ARBA00022723"/>
    </source>
</evidence>
<name>A0A1M5VIL5_9BURK</name>
<accession>A0A1M5VIL5</accession>
<feature type="domain" description="Mandelate racemase/muconate lactonizing enzyme C-terminal" evidence="4">
    <location>
        <begin position="151"/>
        <end position="247"/>
    </location>
</feature>
<dbReference type="RefSeq" id="WP_143160942.1">
    <property type="nucleotide sequence ID" value="NZ_FQXE01000004.1"/>
</dbReference>
<dbReference type="CDD" id="cd03316">
    <property type="entry name" value="MR_like"/>
    <property type="match status" value="1"/>
</dbReference>
<dbReference type="InterPro" id="IPR029065">
    <property type="entry name" value="Enolase_C-like"/>
</dbReference>
<dbReference type="AlphaFoldDB" id="A0A1M5VIL5"/>
<dbReference type="InterPro" id="IPR029017">
    <property type="entry name" value="Enolase-like_N"/>
</dbReference>
<dbReference type="Gene3D" id="3.30.390.10">
    <property type="entry name" value="Enolase-like, N-terminal domain"/>
    <property type="match status" value="1"/>
</dbReference>
<keyword evidence="6" id="KW-1185">Reference proteome</keyword>
<reference evidence="5 6" key="1">
    <citation type="submission" date="2016-11" db="EMBL/GenBank/DDBJ databases">
        <authorList>
            <person name="Jaros S."/>
            <person name="Januszkiewicz K."/>
            <person name="Wedrychowicz H."/>
        </authorList>
    </citation>
    <scope>NUCLEOTIDE SEQUENCE [LARGE SCALE GENOMIC DNA]</scope>
    <source>
        <strain evidence="5 6">CGMCC 1.10190</strain>
    </source>
</reference>
<dbReference type="InterPro" id="IPR046945">
    <property type="entry name" value="RHMD-like"/>
</dbReference>
<gene>
    <name evidence="5" type="ORF">SAMN04488135_104397</name>
</gene>
<protein>
    <submittedName>
        <fullName evidence="5">L-alanine-DL-glutamate epimerase</fullName>
    </submittedName>
</protein>
<dbReference type="InterPro" id="IPR018110">
    <property type="entry name" value="Mandel_Rmase/mucon_lact_enz_CS"/>
</dbReference>
<dbReference type="EMBL" id="FQXE01000004">
    <property type="protein sequence ID" value="SHH75028.1"/>
    <property type="molecule type" value="Genomic_DNA"/>
</dbReference>
<dbReference type="PROSITE" id="PS00908">
    <property type="entry name" value="MR_MLE_1"/>
    <property type="match status" value="1"/>
</dbReference>
<proteinExistence type="predicted"/>
<evidence type="ECO:0000313" key="6">
    <source>
        <dbReference type="Proteomes" id="UP000184226"/>
    </source>
</evidence>